<organism evidence="6 7">
    <name type="scientific">Plasmodium falciparum FCH/4</name>
    <dbReference type="NCBI Taxonomy" id="1036724"/>
    <lineage>
        <taxon>Eukaryota</taxon>
        <taxon>Sar</taxon>
        <taxon>Alveolata</taxon>
        <taxon>Apicomplexa</taxon>
        <taxon>Aconoidasida</taxon>
        <taxon>Haemosporida</taxon>
        <taxon>Plasmodiidae</taxon>
        <taxon>Plasmodium</taxon>
        <taxon>Plasmodium (Laverania)</taxon>
    </lineage>
</organism>
<evidence type="ECO:0000256" key="2">
    <source>
        <dbReference type="SAM" id="MobiDB-lite"/>
    </source>
</evidence>
<dbReference type="GO" id="GO:0046789">
    <property type="term" value="F:host cell surface receptor binding"/>
    <property type="evidence" value="ECO:0007669"/>
    <property type="project" value="InterPro"/>
</dbReference>
<dbReference type="Proteomes" id="UP000030656">
    <property type="component" value="Unassembled WGS sequence"/>
</dbReference>
<evidence type="ECO:0000259" key="4">
    <source>
        <dbReference type="Pfam" id="PF05424"/>
    </source>
</evidence>
<gene>
    <name evidence="6" type="ORF">PFFCH_01328</name>
</gene>
<feature type="domain" description="Plasmodium falciparum erythrocyte membrane protein-1 N-terminal segment" evidence="5">
    <location>
        <begin position="28"/>
        <end position="62"/>
    </location>
</feature>
<proteinExistence type="predicted"/>
<protein>
    <submittedName>
        <fullName evidence="6">Uncharacterized protein</fullName>
    </submittedName>
</protein>
<dbReference type="InterPro" id="IPR029210">
    <property type="entry name" value="PfEMP1_NTS"/>
</dbReference>
<reference evidence="6 7" key="2">
    <citation type="submission" date="2013-02" db="EMBL/GenBank/DDBJ databases">
        <title>The Genome Sequence of Plasmodium falciparum FCH/4.</title>
        <authorList>
            <consortium name="The Broad Institute Genome Sequencing Platform"/>
            <consortium name="The Broad Institute Genome Sequencing Center for Infectious Disease"/>
            <person name="Neafsey D."/>
            <person name="Cheeseman I."/>
            <person name="Volkman S."/>
            <person name="Adams J."/>
            <person name="Walker B."/>
            <person name="Young S.K."/>
            <person name="Zeng Q."/>
            <person name="Gargeya S."/>
            <person name="Fitzgerald M."/>
            <person name="Haas B."/>
            <person name="Abouelleil A."/>
            <person name="Alvarado L."/>
            <person name="Arachchi H.M."/>
            <person name="Berlin A.M."/>
            <person name="Chapman S.B."/>
            <person name="Dewar J."/>
            <person name="Goldberg J."/>
            <person name="Griggs A."/>
            <person name="Gujja S."/>
            <person name="Hansen M."/>
            <person name="Howarth C."/>
            <person name="Imamovic A."/>
            <person name="Larimer J."/>
            <person name="McCowan C."/>
            <person name="Murphy C."/>
            <person name="Neiman D."/>
            <person name="Pearson M."/>
            <person name="Priest M."/>
            <person name="Roberts A."/>
            <person name="Saif S."/>
            <person name="Shea T."/>
            <person name="Sisk P."/>
            <person name="Sykes S."/>
            <person name="Wortman J."/>
            <person name="Nusbaum C."/>
            <person name="Birren B."/>
        </authorList>
    </citation>
    <scope>NUCLEOTIDE SEQUENCE [LARGE SCALE GENOMIC DNA]</scope>
    <source>
        <strain evidence="6 7">FCH/4</strain>
    </source>
</reference>
<evidence type="ECO:0000313" key="6">
    <source>
        <dbReference type="EMBL" id="ETW31241.1"/>
    </source>
</evidence>
<feature type="domain" description="Duffy-antigen binding" evidence="4">
    <location>
        <begin position="127"/>
        <end position="298"/>
    </location>
</feature>
<dbReference type="Pfam" id="PF05424">
    <property type="entry name" value="Duffy_binding"/>
    <property type="match status" value="1"/>
</dbReference>
<reference evidence="6 7" key="1">
    <citation type="submission" date="2013-02" db="EMBL/GenBank/DDBJ databases">
        <title>The Genome Annotation of Plasmodium falciparum FCH/4.</title>
        <authorList>
            <consortium name="The Broad Institute Genome Sequencing Platform"/>
            <consortium name="The Broad Institute Genome Sequencing Center for Infectious Disease"/>
            <person name="Neafsey D."/>
            <person name="Hoffman S."/>
            <person name="Volkman S."/>
            <person name="Rosenthal P."/>
            <person name="Walker B."/>
            <person name="Young S.K."/>
            <person name="Zeng Q."/>
            <person name="Gargeya S."/>
            <person name="Fitzgerald M."/>
            <person name="Haas B."/>
            <person name="Abouelleil A."/>
            <person name="Allen A.W."/>
            <person name="Alvarado L."/>
            <person name="Arachchi H.M."/>
            <person name="Berlin A.M."/>
            <person name="Chapman S.B."/>
            <person name="Gainer-Dewar J."/>
            <person name="Goldberg J."/>
            <person name="Griggs A."/>
            <person name="Gujja S."/>
            <person name="Hansen M."/>
            <person name="Howarth C."/>
            <person name="Imamovic A."/>
            <person name="Ireland A."/>
            <person name="Larimer J."/>
            <person name="McCowan C."/>
            <person name="Murphy C."/>
            <person name="Pearson M."/>
            <person name="Poon T.W."/>
            <person name="Priest M."/>
            <person name="Roberts A."/>
            <person name="Saif S."/>
            <person name="Shea T."/>
            <person name="Sisk P."/>
            <person name="Sykes S."/>
            <person name="Wortman J."/>
            <person name="Nusbaum C."/>
            <person name="Birren B."/>
        </authorList>
    </citation>
    <scope>NUCLEOTIDE SEQUENCE [LARGE SCALE GENOMIC DNA]</scope>
    <source>
        <strain evidence="6 7">FCH/4</strain>
    </source>
</reference>
<keyword evidence="3" id="KW-1133">Transmembrane helix</keyword>
<sequence>MYSRTINKKTKTGPHVGHRRGGTQVDGVKDLFDKIGRTIQQEVHKAAKTYTSELHGDLSKATYKNDKNPEGTTPADPCLLDHSLHTNVTIGGDKEYPCEKRSNVRFSDKEGAECNKSKIKDSKTNCGACAPYRRLHLCDRNLENINDYSKINNKDNLLLEVCLAAKYEGDSIIGEYPNFQNKYGDSGFTTCTMLARSFADIGDIVRGKDLYLGDNRKDREQKQKLQENLNKIFNDIKKNNQSKLGRLSLDQIREYWWEENREKIWKAITCNAWGNTYFRGTCSNDTTSAKNNCQSGIKATSNKEASIQSVEFGKITTASTSYYTAIVASVIVIIFIVLVIVVIYLILRYRRKKKMKKKLQYIKLLK</sequence>
<dbReference type="GO" id="GO:0016020">
    <property type="term" value="C:membrane"/>
    <property type="evidence" value="ECO:0007669"/>
    <property type="project" value="InterPro"/>
</dbReference>
<keyword evidence="3" id="KW-0812">Transmembrane</keyword>
<feature type="region of interest" description="Disordered" evidence="2">
    <location>
        <begin position="1"/>
        <end position="25"/>
    </location>
</feature>
<evidence type="ECO:0000256" key="1">
    <source>
        <dbReference type="SAM" id="Coils"/>
    </source>
</evidence>
<keyword evidence="3" id="KW-0472">Membrane</keyword>
<dbReference type="EMBL" id="KI927859">
    <property type="protein sequence ID" value="ETW31241.1"/>
    <property type="molecule type" value="Genomic_DNA"/>
</dbReference>
<feature type="transmembrane region" description="Helical" evidence="3">
    <location>
        <begin position="322"/>
        <end position="347"/>
    </location>
</feature>
<name>A0A024VTM6_PLAFA</name>
<feature type="compositionally biased region" description="Basic residues" evidence="2">
    <location>
        <begin position="1"/>
        <end position="21"/>
    </location>
</feature>
<keyword evidence="1" id="KW-0175">Coiled coil</keyword>
<evidence type="ECO:0000259" key="5">
    <source>
        <dbReference type="Pfam" id="PF15447"/>
    </source>
</evidence>
<evidence type="ECO:0000313" key="7">
    <source>
        <dbReference type="Proteomes" id="UP000030656"/>
    </source>
</evidence>
<dbReference type="Pfam" id="PF15447">
    <property type="entry name" value="NTS"/>
    <property type="match status" value="1"/>
</dbReference>
<dbReference type="OrthoDB" id="10572144at2759"/>
<dbReference type="AlphaFoldDB" id="A0A024VTM6"/>
<dbReference type="SUPFAM" id="SSF140924">
    <property type="entry name" value="Duffy binding domain-like"/>
    <property type="match status" value="1"/>
</dbReference>
<dbReference type="InterPro" id="IPR042202">
    <property type="entry name" value="Duffy-ag-bd_sf"/>
</dbReference>
<evidence type="ECO:0000256" key="3">
    <source>
        <dbReference type="SAM" id="Phobius"/>
    </source>
</evidence>
<dbReference type="InterPro" id="IPR008602">
    <property type="entry name" value="Duffy-antigen-binding"/>
</dbReference>
<accession>A0A024VTM6</accession>
<feature type="coiled-coil region" evidence="1">
    <location>
        <begin position="215"/>
        <end position="242"/>
    </location>
</feature>
<dbReference type="Gene3D" id="1.20.1310.20">
    <property type="entry name" value="Duffy-antigen binding domain"/>
    <property type="match status" value="1"/>
</dbReference>